<dbReference type="InterPro" id="IPR050330">
    <property type="entry name" value="Bact_OuterMem_StrucFunc"/>
</dbReference>
<reference evidence="3" key="1">
    <citation type="submission" date="2016-04" db="EMBL/GenBank/DDBJ databases">
        <authorList>
            <person name="Evans L.H."/>
            <person name="Alamgir A."/>
            <person name="Owens N."/>
            <person name="Weber N.D."/>
            <person name="Virtaneva K."/>
            <person name="Barbian K."/>
            <person name="Babar A."/>
            <person name="Rosenke K."/>
        </authorList>
    </citation>
    <scope>NUCLEOTIDE SEQUENCE</scope>
    <source>
        <strain evidence="3">86-2</strain>
    </source>
</reference>
<dbReference type="EMBL" id="FLUL01000001">
    <property type="protein sequence ID" value="SBW08485.1"/>
    <property type="molecule type" value="Genomic_DNA"/>
</dbReference>
<accession>A0A212KAG0</accession>
<dbReference type="PANTHER" id="PTHR30329">
    <property type="entry name" value="STATOR ELEMENT OF FLAGELLAR MOTOR COMPLEX"/>
    <property type="match status" value="1"/>
</dbReference>
<dbReference type="Gene3D" id="3.30.1330.60">
    <property type="entry name" value="OmpA-like domain"/>
    <property type="match status" value="1"/>
</dbReference>
<sequence>MSIDTNKIGIYLNTKYIIMKLRLLLSFMLLGLFVFPVKAQNATTTSTSNDPAVQLISDDRVTILRGDTPGQTVVLSNAATNRRKYFGCPDSIPSLCAPVKDAPPIEAETRPIKNPDPVVAPVKKDPFFLPNPVFFRINKYVIDASEWSKIELAVNYLNEHPGSTVVVTGYADKKTGTAKINMKLSEQRSNEVAKALETKYGIAKNRISVNWKGDGLQPFELENDKNRAVLFLINP</sequence>
<dbReference type="AlphaFoldDB" id="A0A212KAG0"/>
<organism evidence="3">
    <name type="scientific">uncultured Dysgonomonas sp</name>
    <dbReference type="NCBI Taxonomy" id="206096"/>
    <lineage>
        <taxon>Bacteria</taxon>
        <taxon>Pseudomonadati</taxon>
        <taxon>Bacteroidota</taxon>
        <taxon>Bacteroidia</taxon>
        <taxon>Bacteroidales</taxon>
        <taxon>Dysgonomonadaceae</taxon>
        <taxon>Dysgonomonas</taxon>
        <taxon>environmental samples</taxon>
    </lineage>
</organism>
<dbReference type="Pfam" id="PF00691">
    <property type="entry name" value="OmpA"/>
    <property type="match status" value="1"/>
</dbReference>
<dbReference type="GO" id="GO:0016020">
    <property type="term" value="C:membrane"/>
    <property type="evidence" value="ECO:0007669"/>
    <property type="project" value="UniProtKB-UniRule"/>
</dbReference>
<dbReference type="InterPro" id="IPR036737">
    <property type="entry name" value="OmpA-like_sf"/>
</dbReference>
<evidence type="ECO:0000256" key="1">
    <source>
        <dbReference type="PROSITE-ProRule" id="PRU00473"/>
    </source>
</evidence>
<feature type="domain" description="OmpA-like" evidence="2">
    <location>
        <begin position="122"/>
        <end position="235"/>
    </location>
</feature>
<dbReference type="PANTHER" id="PTHR30329:SF21">
    <property type="entry name" value="LIPOPROTEIN YIAD-RELATED"/>
    <property type="match status" value="1"/>
</dbReference>
<name>A0A212KAG0_9BACT</name>
<dbReference type="SUPFAM" id="SSF103088">
    <property type="entry name" value="OmpA-like"/>
    <property type="match status" value="1"/>
</dbReference>
<dbReference type="CDD" id="cd07185">
    <property type="entry name" value="OmpA_C-like"/>
    <property type="match status" value="1"/>
</dbReference>
<evidence type="ECO:0000259" key="2">
    <source>
        <dbReference type="PROSITE" id="PS51123"/>
    </source>
</evidence>
<dbReference type="InterPro" id="IPR006665">
    <property type="entry name" value="OmpA-like"/>
</dbReference>
<dbReference type="PROSITE" id="PS51123">
    <property type="entry name" value="OMPA_2"/>
    <property type="match status" value="1"/>
</dbReference>
<gene>
    <name evidence="3" type="ORF">KL86DYS2_13385</name>
</gene>
<proteinExistence type="predicted"/>
<keyword evidence="1" id="KW-0472">Membrane</keyword>
<protein>
    <recommendedName>
        <fullName evidence="2">OmpA-like domain-containing protein</fullName>
    </recommendedName>
</protein>
<evidence type="ECO:0000313" key="3">
    <source>
        <dbReference type="EMBL" id="SBW08485.1"/>
    </source>
</evidence>